<evidence type="ECO:0000256" key="1">
    <source>
        <dbReference type="SAM" id="Phobius"/>
    </source>
</evidence>
<proteinExistence type="predicted"/>
<keyword evidence="1" id="KW-0472">Membrane</keyword>
<sequence length="308" mass="32400">MGKARAFAAAGAVLLIAASASVRPLAVPALLKLPANLDSSVRLTGTATLVDMTAIQAGDLGNAIRANIPVAITNRVYVASATSDAAVVVNESTVEGPGNALLQTTTHSWAVDRRTFLPATAPAGSQVEPHQGLVLGFPLPPRARDYERWDFLTQTLVTARYRGTEEFAGRQAHVYTSHSSGQVRDPATVRAIPQGLPVTLTSTSDTTYWVDSETSVVLDVRQKQVTQAVIKIGDFALPPVTVFDLDASYSAESAATLRETAGTAGHGLFILRTVVPLTLFGAGLALATLVLRASLRARRAAREPVPLG</sequence>
<reference evidence="3" key="1">
    <citation type="submission" date="2022-12" db="EMBL/GenBank/DDBJ databases">
        <title>New Phytohabitans aurantiacus sp. RD004123 nov., an actinomycete isolated from soil.</title>
        <authorList>
            <person name="Triningsih D.W."/>
            <person name="Harunari E."/>
            <person name="Igarashi Y."/>
        </authorList>
    </citation>
    <scope>NUCLEOTIDE SEQUENCE</scope>
    <source>
        <strain evidence="3">RD004123</strain>
    </source>
</reference>
<keyword evidence="1" id="KW-1133">Transmembrane helix</keyword>
<dbReference type="Proteomes" id="UP001144280">
    <property type="component" value="Unassembled WGS sequence"/>
</dbReference>
<protein>
    <recommendedName>
        <fullName evidence="5">DUF3068 domain-containing protein</fullName>
    </recommendedName>
</protein>
<evidence type="ECO:0000256" key="2">
    <source>
        <dbReference type="SAM" id="SignalP"/>
    </source>
</evidence>
<accession>A0ABQ5QXF3</accession>
<feature type="signal peptide" evidence="2">
    <location>
        <begin position="1"/>
        <end position="22"/>
    </location>
</feature>
<evidence type="ECO:0000313" key="4">
    <source>
        <dbReference type="Proteomes" id="UP001144280"/>
    </source>
</evidence>
<dbReference type="RefSeq" id="WP_281898745.1">
    <property type="nucleotide sequence ID" value="NZ_BSDI01000021.1"/>
</dbReference>
<name>A0ABQ5QXF3_9ACTN</name>
<evidence type="ECO:0008006" key="5">
    <source>
        <dbReference type="Google" id="ProtNLM"/>
    </source>
</evidence>
<comment type="caution">
    <text evidence="3">The sequence shown here is derived from an EMBL/GenBank/DDBJ whole genome shotgun (WGS) entry which is preliminary data.</text>
</comment>
<keyword evidence="1" id="KW-0812">Transmembrane</keyword>
<dbReference type="EMBL" id="BSDI01000021">
    <property type="protein sequence ID" value="GLH99233.1"/>
    <property type="molecule type" value="Genomic_DNA"/>
</dbReference>
<feature type="chain" id="PRO_5047322133" description="DUF3068 domain-containing protein" evidence="2">
    <location>
        <begin position="23"/>
        <end position="308"/>
    </location>
</feature>
<keyword evidence="2" id="KW-0732">Signal</keyword>
<evidence type="ECO:0000313" key="3">
    <source>
        <dbReference type="EMBL" id="GLH99233.1"/>
    </source>
</evidence>
<gene>
    <name evidence="3" type="ORF">Pa4123_45080</name>
</gene>
<keyword evidence="4" id="KW-1185">Reference proteome</keyword>
<dbReference type="InterPro" id="IPR021424">
    <property type="entry name" value="PorA"/>
</dbReference>
<dbReference type="Pfam" id="PF11271">
    <property type="entry name" value="PorA"/>
    <property type="match status" value="1"/>
</dbReference>
<organism evidence="3 4">
    <name type="scientific">Phytohabitans aurantiacus</name>
    <dbReference type="NCBI Taxonomy" id="3016789"/>
    <lineage>
        <taxon>Bacteria</taxon>
        <taxon>Bacillati</taxon>
        <taxon>Actinomycetota</taxon>
        <taxon>Actinomycetes</taxon>
        <taxon>Micromonosporales</taxon>
        <taxon>Micromonosporaceae</taxon>
    </lineage>
</organism>
<feature type="transmembrane region" description="Helical" evidence="1">
    <location>
        <begin position="269"/>
        <end position="291"/>
    </location>
</feature>